<reference evidence="5" key="1">
    <citation type="journal article" date="2022" name="Cell">
        <title>Design, construction, and in vivo augmentation of a complex gut microbiome.</title>
        <authorList>
            <person name="Cheng A.G."/>
            <person name="Ho P.Y."/>
            <person name="Aranda-Diaz A."/>
            <person name="Jain S."/>
            <person name="Yu F.B."/>
            <person name="Meng X."/>
            <person name="Wang M."/>
            <person name="Iakiviak M."/>
            <person name="Nagashima K."/>
            <person name="Zhao A."/>
            <person name="Murugkar P."/>
            <person name="Patil A."/>
            <person name="Atabakhsh K."/>
            <person name="Weakley A."/>
            <person name="Yan J."/>
            <person name="Brumbaugh A.R."/>
            <person name="Higginbottom S."/>
            <person name="Dimas A."/>
            <person name="Shiver A.L."/>
            <person name="Deutschbauer A."/>
            <person name="Neff N."/>
            <person name="Sonnenburg J.L."/>
            <person name="Huang K.C."/>
            <person name="Fischbach M.A."/>
        </authorList>
    </citation>
    <scope>NUCLEOTIDE SEQUENCE</scope>
    <source>
        <strain evidence="5">DSM 19829</strain>
    </source>
</reference>
<keyword evidence="6" id="KW-1185">Reference proteome</keyword>
<accession>A0ABY5VCC0</accession>
<dbReference type="InterPro" id="IPR036388">
    <property type="entry name" value="WH-like_DNA-bd_sf"/>
</dbReference>
<evidence type="ECO:0000259" key="4">
    <source>
        <dbReference type="PROSITE" id="PS50995"/>
    </source>
</evidence>
<dbReference type="InterPro" id="IPR000835">
    <property type="entry name" value="HTH_MarR-typ"/>
</dbReference>
<dbReference type="PROSITE" id="PS50995">
    <property type="entry name" value="HTH_MARR_2"/>
    <property type="match status" value="1"/>
</dbReference>
<dbReference type="Proteomes" id="UP001060164">
    <property type="component" value="Chromosome"/>
</dbReference>
<dbReference type="InterPro" id="IPR036390">
    <property type="entry name" value="WH_DNA-bd_sf"/>
</dbReference>
<dbReference type="Pfam" id="PF01047">
    <property type="entry name" value="MarR"/>
    <property type="match status" value="1"/>
</dbReference>
<dbReference type="SUPFAM" id="SSF46785">
    <property type="entry name" value="Winged helix' DNA-binding domain"/>
    <property type="match status" value="1"/>
</dbReference>
<evidence type="ECO:0000313" key="5">
    <source>
        <dbReference type="EMBL" id="UWP58180.1"/>
    </source>
</evidence>
<keyword evidence="1" id="KW-0805">Transcription regulation</keyword>
<protein>
    <submittedName>
        <fullName evidence="5">MarR family transcriptional regulator</fullName>
    </submittedName>
</protein>
<evidence type="ECO:0000256" key="1">
    <source>
        <dbReference type="ARBA" id="ARBA00023015"/>
    </source>
</evidence>
<name>A0ABY5VCC0_9FIRM</name>
<dbReference type="EMBL" id="CP102290">
    <property type="protein sequence ID" value="UWP58180.1"/>
    <property type="molecule type" value="Genomic_DNA"/>
</dbReference>
<sequence length="159" mass="18692">MKYTDENAQKNSVNFGDMEHTFFLIGLLNQFVNRFQAAGDRFFKDISWKQSFVLICIRLFERPPTLKELSELIGSSHQNVKQMLLKLEKAGYVEFIPDESDRRKQRIVPTQKTQLFTEEYDAPSSNFMEQLFMDIDEENLAVTVKTIMALDERLKRIEV</sequence>
<dbReference type="SMART" id="SM00347">
    <property type="entry name" value="HTH_MARR"/>
    <property type="match status" value="1"/>
</dbReference>
<evidence type="ECO:0000256" key="2">
    <source>
        <dbReference type="ARBA" id="ARBA00023125"/>
    </source>
</evidence>
<dbReference type="PANTHER" id="PTHR42756">
    <property type="entry name" value="TRANSCRIPTIONAL REGULATOR, MARR"/>
    <property type="match status" value="1"/>
</dbReference>
<keyword evidence="2" id="KW-0238">DNA-binding</keyword>
<evidence type="ECO:0000313" key="6">
    <source>
        <dbReference type="Proteomes" id="UP001060164"/>
    </source>
</evidence>
<dbReference type="Gene3D" id="1.10.10.10">
    <property type="entry name" value="Winged helix-like DNA-binding domain superfamily/Winged helix DNA-binding domain"/>
    <property type="match status" value="1"/>
</dbReference>
<keyword evidence="3" id="KW-0804">Transcription</keyword>
<gene>
    <name evidence="5" type="ORF">NQ502_12405</name>
</gene>
<proteinExistence type="predicted"/>
<feature type="domain" description="HTH marR-type" evidence="4">
    <location>
        <begin position="21"/>
        <end position="156"/>
    </location>
</feature>
<dbReference type="RefSeq" id="WP_028529238.1">
    <property type="nucleotide sequence ID" value="NZ_CABLBR010000021.1"/>
</dbReference>
<evidence type="ECO:0000256" key="3">
    <source>
        <dbReference type="ARBA" id="ARBA00023163"/>
    </source>
</evidence>
<dbReference type="PANTHER" id="PTHR42756:SF1">
    <property type="entry name" value="TRANSCRIPTIONAL REPRESSOR OF EMRAB OPERON"/>
    <property type="match status" value="1"/>
</dbReference>
<organism evidence="5 6">
    <name type="scientific">Ruminococcus gauvreauii</name>
    <dbReference type="NCBI Taxonomy" id="438033"/>
    <lineage>
        <taxon>Bacteria</taxon>
        <taxon>Bacillati</taxon>
        <taxon>Bacillota</taxon>
        <taxon>Clostridia</taxon>
        <taxon>Eubacteriales</taxon>
        <taxon>Oscillospiraceae</taxon>
        <taxon>Ruminococcus</taxon>
    </lineage>
</organism>